<reference evidence="1 2" key="1">
    <citation type="submission" date="2023-04" db="EMBL/GenBank/DDBJ databases">
        <title>Streptomyces chengmaiensis sp. nov. isolated from the stem of mangrove plant in Hainan.</title>
        <authorList>
            <person name="Huang X."/>
            <person name="Zhou S."/>
            <person name="Chu X."/>
            <person name="Xie Y."/>
            <person name="Lin Y."/>
        </authorList>
    </citation>
    <scope>NUCLEOTIDE SEQUENCE [LARGE SCALE GENOMIC DNA]</scope>
    <source>
        <strain evidence="1 2">HNM0663</strain>
    </source>
</reference>
<protein>
    <submittedName>
        <fullName evidence="1">Uncharacterized protein</fullName>
    </submittedName>
</protein>
<dbReference type="Proteomes" id="UP001223144">
    <property type="component" value="Unassembled WGS sequence"/>
</dbReference>
<dbReference type="EMBL" id="JARWBG010000053">
    <property type="protein sequence ID" value="MDH2392991.1"/>
    <property type="molecule type" value="Genomic_DNA"/>
</dbReference>
<evidence type="ECO:0000313" key="2">
    <source>
        <dbReference type="Proteomes" id="UP001223144"/>
    </source>
</evidence>
<accession>A0ABT6HWA5</accession>
<evidence type="ECO:0000313" key="1">
    <source>
        <dbReference type="EMBL" id="MDH2392991.1"/>
    </source>
</evidence>
<name>A0ABT6HWA5_9ACTN</name>
<gene>
    <name evidence="1" type="ORF">QCN29_30290</name>
</gene>
<proteinExistence type="predicted"/>
<keyword evidence="2" id="KW-1185">Reference proteome</keyword>
<sequence length="79" mass="8869">MTIPRSRHVGPRPDWTAADYDSFEVLVALGARRPAARVTRARSPRSARRAVRAAVRSTCSGLALWWPVHRRTHRRPAGS</sequence>
<organism evidence="1 2">
    <name type="scientific">Streptomyces chengmaiensis</name>
    <dbReference type="NCBI Taxonomy" id="3040919"/>
    <lineage>
        <taxon>Bacteria</taxon>
        <taxon>Bacillati</taxon>
        <taxon>Actinomycetota</taxon>
        <taxon>Actinomycetes</taxon>
        <taxon>Kitasatosporales</taxon>
        <taxon>Streptomycetaceae</taxon>
        <taxon>Streptomyces</taxon>
    </lineage>
</organism>
<comment type="caution">
    <text evidence="1">The sequence shown here is derived from an EMBL/GenBank/DDBJ whole genome shotgun (WGS) entry which is preliminary data.</text>
</comment>
<dbReference type="RefSeq" id="WP_279932178.1">
    <property type="nucleotide sequence ID" value="NZ_JARWBG010000053.1"/>
</dbReference>